<dbReference type="AlphaFoldDB" id="A0AAD7Z9T3"/>
<keyword evidence="1" id="KW-0812">Transmembrane</keyword>
<feature type="non-terminal residue" evidence="2">
    <location>
        <position position="121"/>
    </location>
</feature>
<feature type="transmembrane region" description="Helical" evidence="1">
    <location>
        <begin position="6"/>
        <end position="26"/>
    </location>
</feature>
<feature type="transmembrane region" description="Helical" evidence="1">
    <location>
        <begin position="33"/>
        <end position="58"/>
    </location>
</feature>
<protein>
    <submittedName>
        <fullName evidence="2">Uncharacterized protein</fullName>
    </submittedName>
</protein>
<evidence type="ECO:0000313" key="2">
    <source>
        <dbReference type="EMBL" id="KAJ9576098.1"/>
    </source>
</evidence>
<sequence>LYVSSTFSIKFAGFLFLTSFSVYISLRKFICLLTIAIVLCTEVLCVFLKLLSWVVLLVLFCSRTLCDHDFWISFEVLVVGSPLSVSFCVFGCLKRVVMRVVVCLYVFLVMAASVVAPFIFM</sequence>
<reference evidence="2" key="1">
    <citation type="journal article" date="2023" name="IScience">
        <title>Live-bearing cockroach genome reveals convergent evolutionary mechanisms linked to viviparity in insects and beyond.</title>
        <authorList>
            <person name="Fouks B."/>
            <person name="Harrison M.C."/>
            <person name="Mikhailova A.A."/>
            <person name="Marchal E."/>
            <person name="English S."/>
            <person name="Carruthers M."/>
            <person name="Jennings E.C."/>
            <person name="Chiamaka E.L."/>
            <person name="Frigard R.A."/>
            <person name="Pippel M."/>
            <person name="Attardo G.M."/>
            <person name="Benoit J.B."/>
            <person name="Bornberg-Bauer E."/>
            <person name="Tobe S.S."/>
        </authorList>
    </citation>
    <scope>NUCLEOTIDE SEQUENCE</scope>
    <source>
        <strain evidence="2">Stay&amp;Tobe</strain>
    </source>
</reference>
<keyword evidence="1" id="KW-0472">Membrane</keyword>
<name>A0AAD7Z9T3_DIPPU</name>
<reference evidence="2" key="2">
    <citation type="submission" date="2023-05" db="EMBL/GenBank/DDBJ databases">
        <authorList>
            <person name="Fouks B."/>
        </authorList>
    </citation>
    <scope>NUCLEOTIDE SEQUENCE</scope>
    <source>
        <strain evidence="2">Stay&amp;Tobe</strain>
        <tissue evidence="2">Testes</tissue>
    </source>
</reference>
<accession>A0AAD7Z9T3</accession>
<keyword evidence="1" id="KW-1133">Transmembrane helix</keyword>
<organism evidence="2 3">
    <name type="scientific">Diploptera punctata</name>
    <name type="common">Pacific beetle cockroach</name>
    <dbReference type="NCBI Taxonomy" id="6984"/>
    <lineage>
        <taxon>Eukaryota</taxon>
        <taxon>Metazoa</taxon>
        <taxon>Ecdysozoa</taxon>
        <taxon>Arthropoda</taxon>
        <taxon>Hexapoda</taxon>
        <taxon>Insecta</taxon>
        <taxon>Pterygota</taxon>
        <taxon>Neoptera</taxon>
        <taxon>Polyneoptera</taxon>
        <taxon>Dictyoptera</taxon>
        <taxon>Blattodea</taxon>
        <taxon>Blaberoidea</taxon>
        <taxon>Blaberidae</taxon>
        <taxon>Diplopterinae</taxon>
        <taxon>Diploptera</taxon>
    </lineage>
</organism>
<proteinExistence type="predicted"/>
<keyword evidence="3" id="KW-1185">Reference proteome</keyword>
<evidence type="ECO:0000313" key="3">
    <source>
        <dbReference type="Proteomes" id="UP001233999"/>
    </source>
</evidence>
<feature type="transmembrane region" description="Helical" evidence="1">
    <location>
        <begin position="100"/>
        <end position="120"/>
    </location>
</feature>
<dbReference type="EMBL" id="JASPKZ010009809">
    <property type="protein sequence ID" value="KAJ9576098.1"/>
    <property type="molecule type" value="Genomic_DNA"/>
</dbReference>
<gene>
    <name evidence="2" type="ORF">L9F63_007063</name>
</gene>
<comment type="caution">
    <text evidence="2">The sequence shown here is derived from an EMBL/GenBank/DDBJ whole genome shotgun (WGS) entry which is preliminary data.</text>
</comment>
<feature type="non-terminal residue" evidence="2">
    <location>
        <position position="1"/>
    </location>
</feature>
<feature type="transmembrane region" description="Helical" evidence="1">
    <location>
        <begin position="70"/>
        <end position="93"/>
    </location>
</feature>
<dbReference type="Proteomes" id="UP001233999">
    <property type="component" value="Unassembled WGS sequence"/>
</dbReference>
<evidence type="ECO:0000256" key="1">
    <source>
        <dbReference type="SAM" id="Phobius"/>
    </source>
</evidence>